<accession>A0ABR3W7S8</accession>
<feature type="region of interest" description="Disordered" evidence="1">
    <location>
        <begin position="256"/>
        <end position="375"/>
    </location>
</feature>
<feature type="region of interest" description="Disordered" evidence="1">
    <location>
        <begin position="1"/>
        <end position="35"/>
    </location>
</feature>
<reference evidence="2 3" key="1">
    <citation type="journal article" date="2024" name="Commun. Biol.">
        <title>Comparative genomic analysis of thermophilic fungi reveals convergent evolutionary adaptations and gene losses.</title>
        <authorList>
            <person name="Steindorff A.S."/>
            <person name="Aguilar-Pontes M.V."/>
            <person name="Robinson A.J."/>
            <person name="Andreopoulos B."/>
            <person name="LaButti K."/>
            <person name="Kuo A."/>
            <person name="Mondo S."/>
            <person name="Riley R."/>
            <person name="Otillar R."/>
            <person name="Haridas S."/>
            <person name="Lipzen A."/>
            <person name="Grimwood J."/>
            <person name="Schmutz J."/>
            <person name="Clum A."/>
            <person name="Reid I.D."/>
            <person name="Moisan M.C."/>
            <person name="Butler G."/>
            <person name="Nguyen T.T.M."/>
            <person name="Dewar K."/>
            <person name="Conant G."/>
            <person name="Drula E."/>
            <person name="Henrissat B."/>
            <person name="Hansel C."/>
            <person name="Singer S."/>
            <person name="Hutchinson M.I."/>
            <person name="de Vries R.P."/>
            <person name="Natvig D.O."/>
            <person name="Powell A.J."/>
            <person name="Tsang A."/>
            <person name="Grigoriev I.V."/>
        </authorList>
    </citation>
    <scope>NUCLEOTIDE SEQUENCE [LARGE SCALE GENOMIC DNA]</scope>
    <source>
        <strain evidence="2 3">ATCC 24622</strain>
    </source>
</reference>
<evidence type="ECO:0000313" key="2">
    <source>
        <dbReference type="EMBL" id="KAL1855340.1"/>
    </source>
</evidence>
<keyword evidence="3" id="KW-1185">Reference proteome</keyword>
<feature type="compositionally biased region" description="Low complexity" evidence="1">
    <location>
        <begin position="21"/>
        <end position="30"/>
    </location>
</feature>
<feature type="compositionally biased region" description="Polar residues" evidence="1">
    <location>
        <begin position="351"/>
        <end position="361"/>
    </location>
</feature>
<name>A0ABR3W7S8_9PEZI</name>
<feature type="compositionally biased region" description="Pro residues" evidence="1">
    <location>
        <begin position="1"/>
        <end position="20"/>
    </location>
</feature>
<gene>
    <name evidence="2" type="ORF">VTK73DRAFT_8578</name>
</gene>
<evidence type="ECO:0008006" key="4">
    <source>
        <dbReference type="Google" id="ProtNLM"/>
    </source>
</evidence>
<protein>
    <recommendedName>
        <fullName evidence="4">FAR1 domain-containing protein</fullName>
    </recommendedName>
</protein>
<organism evidence="2 3">
    <name type="scientific">Phialemonium thermophilum</name>
    <dbReference type="NCBI Taxonomy" id="223376"/>
    <lineage>
        <taxon>Eukaryota</taxon>
        <taxon>Fungi</taxon>
        <taxon>Dikarya</taxon>
        <taxon>Ascomycota</taxon>
        <taxon>Pezizomycotina</taxon>
        <taxon>Sordariomycetes</taxon>
        <taxon>Sordariomycetidae</taxon>
        <taxon>Cephalothecales</taxon>
        <taxon>Cephalothecaceae</taxon>
        <taxon>Phialemonium</taxon>
    </lineage>
</organism>
<evidence type="ECO:0000256" key="1">
    <source>
        <dbReference type="SAM" id="MobiDB-lite"/>
    </source>
</evidence>
<feature type="compositionally biased region" description="Low complexity" evidence="1">
    <location>
        <begin position="325"/>
        <end position="341"/>
    </location>
</feature>
<dbReference type="Proteomes" id="UP001586593">
    <property type="component" value="Unassembled WGS sequence"/>
</dbReference>
<sequence>MVTAPPPPYPSAAPQPPAPAATPTAPAAAPGTGSFLGLLPPPEDRLYATFQDLHDDLKAWCRQQGYAMTIGASCNRDHMGVYRRYNLSCSRGGKVIPGTSTGLRRVTTHKTGCRMRIKAIQTHSWPWDNRWHIKVIEAKHNHGPFTGAPGEDVPPQFRKLEPDGIRWLLIMHREAKCTIRQLTIGLRLTFGDKYKYVQKSDVSNMLARIRRGEEKELASRPPGAPPLAPGAMTAFTAAILTPSTTTRHDAVQFQTLDGPSRDAQPPPPIHPLQPSYYVPGGQRQPQQPQHQQPYPSQGRPPYPSPSQQQPSAGQADLAYTQGNQPGPASAPAGSTTATPSAEVLRQGGSAGQQTPQGQAMGTTRAAFEPVSPEQT</sequence>
<proteinExistence type="predicted"/>
<feature type="compositionally biased region" description="Low complexity" evidence="1">
    <location>
        <begin position="305"/>
        <end position="315"/>
    </location>
</feature>
<evidence type="ECO:0000313" key="3">
    <source>
        <dbReference type="Proteomes" id="UP001586593"/>
    </source>
</evidence>
<comment type="caution">
    <text evidence="2">The sequence shown here is derived from an EMBL/GenBank/DDBJ whole genome shotgun (WGS) entry which is preliminary data.</text>
</comment>
<feature type="compositionally biased region" description="Low complexity" evidence="1">
    <location>
        <begin position="279"/>
        <end position="297"/>
    </location>
</feature>
<dbReference type="EMBL" id="JAZHXJ010000631">
    <property type="protein sequence ID" value="KAL1855340.1"/>
    <property type="molecule type" value="Genomic_DNA"/>
</dbReference>